<name>A0A1I1N7G7_9ACTN</name>
<protein>
    <submittedName>
        <fullName evidence="3">Uncharacterized protein</fullName>
    </submittedName>
</protein>
<evidence type="ECO:0000313" key="4">
    <source>
        <dbReference type="Proteomes" id="UP000198832"/>
    </source>
</evidence>
<feature type="signal peptide" evidence="2">
    <location>
        <begin position="1"/>
        <end position="23"/>
    </location>
</feature>
<feature type="chain" id="PRO_5038880166" evidence="2">
    <location>
        <begin position="24"/>
        <end position="72"/>
    </location>
</feature>
<dbReference type="EMBL" id="FOLB01000015">
    <property type="protein sequence ID" value="SFC93569.1"/>
    <property type="molecule type" value="Genomic_DNA"/>
</dbReference>
<keyword evidence="2" id="KW-0732">Signal</keyword>
<evidence type="ECO:0000256" key="1">
    <source>
        <dbReference type="SAM" id="MobiDB-lite"/>
    </source>
</evidence>
<accession>A0A1I1N7G7</accession>
<organism evidence="3 4">
    <name type="scientific">Nocardioides terrae</name>
    <dbReference type="NCBI Taxonomy" id="574651"/>
    <lineage>
        <taxon>Bacteria</taxon>
        <taxon>Bacillati</taxon>
        <taxon>Actinomycetota</taxon>
        <taxon>Actinomycetes</taxon>
        <taxon>Propionibacteriales</taxon>
        <taxon>Nocardioidaceae</taxon>
        <taxon>Nocardioides</taxon>
    </lineage>
</organism>
<gene>
    <name evidence="3" type="ORF">SAMN04487968_11515</name>
</gene>
<evidence type="ECO:0000256" key="2">
    <source>
        <dbReference type="SAM" id="SignalP"/>
    </source>
</evidence>
<dbReference type="STRING" id="574651.SAMN04487968_11515"/>
<proteinExistence type="predicted"/>
<dbReference type="AlphaFoldDB" id="A0A1I1N7G7"/>
<evidence type="ECO:0000313" key="3">
    <source>
        <dbReference type="EMBL" id="SFC93569.1"/>
    </source>
</evidence>
<feature type="region of interest" description="Disordered" evidence="1">
    <location>
        <begin position="29"/>
        <end position="51"/>
    </location>
</feature>
<keyword evidence="4" id="KW-1185">Reference proteome</keyword>
<sequence length="72" mass="7445">MRIPLAATSAAALMTLSVARAPAAVTAATETTVTPSTGHNHGFSNPPNEDARQLRNLTSKVLSALHVHGAWS</sequence>
<feature type="compositionally biased region" description="Polar residues" evidence="1">
    <location>
        <begin position="38"/>
        <end position="47"/>
    </location>
</feature>
<reference evidence="3 4" key="1">
    <citation type="submission" date="2016-10" db="EMBL/GenBank/DDBJ databases">
        <authorList>
            <person name="de Groot N.N."/>
        </authorList>
    </citation>
    <scope>NUCLEOTIDE SEQUENCE [LARGE SCALE GENOMIC DNA]</scope>
    <source>
        <strain evidence="3 4">CGMCC 1.7056</strain>
    </source>
</reference>
<dbReference type="Proteomes" id="UP000198832">
    <property type="component" value="Unassembled WGS sequence"/>
</dbReference>